<evidence type="ECO:0000259" key="1">
    <source>
        <dbReference type="PROSITE" id="PS50042"/>
    </source>
</evidence>
<dbReference type="InterPro" id="IPR014710">
    <property type="entry name" value="RmlC-like_jellyroll"/>
</dbReference>
<dbReference type="SMART" id="SM00100">
    <property type="entry name" value="cNMP"/>
    <property type="match status" value="1"/>
</dbReference>
<dbReference type="Pfam" id="PF00027">
    <property type="entry name" value="cNMP_binding"/>
    <property type="match status" value="1"/>
</dbReference>
<evidence type="ECO:0000313" key="2">
    <source>
        <dbReference type="EMBL" id="CAD5929184.1"/>
    </source>
</evidence>
<organism evidence="2 3">
    <name type="scientific">Planktothrix pseudagardhii</name>
    <dbReference type="NCBI Taxonomy" id="132604"/>
    <lineage>
        <taxon>Bacteria</taxon>
        <taxon>Bacillati</taxon>
        <taxon>Cyanobacteriota</taxon>
        <taxon>Cyanophyceae</taxon>
        <taxon>Oscillatoriophycideae</taxon>
        <taxon>Oscillatoriales</taxon>
        <taxon>Microcoleaceae</taxon>
        <taxon>Planktothrix</taxon>
    </lineage>
</organism>
<name>A0A9W4G3S5_9CYAN</name>
<dbReference type="Gene3D" id="2.60.120.10">
    <property type="entry name" value="Jelly Rolls"/>
    <property type="match status" value="1"/>
</dbReference>
<dbReference type="InterPro" id="IPR045641">
    <property type="entry name" value="SrpI-like"/>
</dbReference>
<dbReference type="InterPro" id="IPR049822">
    <property type="entry name" value="Encap_f2a"/>
</dbReference>
<feature type="domain" description="Cyclic nucleotide-binding" evidence="1">
    <location>
        <begin position="91"/>
        <end position="211"/>
    </location>
</feature>
<keyword evidence="3" id="KW-1185">Reference proteome</keyword>
<dbReference type="PROSITE" id="PS00888">
    <property type="entry name" value="CNMP_BINDING_1"/>
    <property type="match status" value="1"/>
</dbReference>
<dbReference type="PANTHER" id="PTHR11635:SF152">
    <property type="entry name" value="CAMP-DEPENDENT PROTEIN KINASE TYPE I REGULATORY SUBUNIT-RELATED"/>
    <property type="match status" value="1"/>
</dbReference>
<sequence>MVTINPNQTRQRQSIDTKAARNLAITTNTVPQMAGITPRWLLHFLPWVQVQSGTYRVNRTKVVLKPSPKVRVNNNNGHSSISPEELRTIPMLSVLDPSDAAAIANRFQSESFNIGETIIQQGQPGEKFYIVVEGKLEVSTSGDEGENLRVAVLGSGDYFGAVGLAPEVISHSTIRTLTPCRLLALSKPCFDEILSQSPDIRLSLQKAIEEQSRLKSVVNVYGEEKIPVISDYQGEIELPASYIDYEIEPREYDLSLAQNILRVHTHVTDIYNEPIDQLREQIRLTVENLKERQEWEIINNPNFGLLNSISPLMRVQPRYDVPTPDDLDELLTRVWKKPAFFLAHPRAIAAFGRECTRRGVPPVSINIFGAPFITWRGVPLVPCDKLEIKGYNGNLQGPGKTNILLVRVGEKEQGVVGLHKVGIPGEQLPSLSVRFMGIDSQSLASYLLTLYFSCAVLTDDAVAVLENVEVGYYHDYEYARV</sequence>
<dbReference type="InterPro" id="IPR018490">
    <property type="entry name" value="cNMP-bd_dom_sf"/>
</dbReference>
<dbReference type="PROSITE" id="PS50042">
    <property type="entry name" value="CNMP_BINDING_3"/>
    <property type="match status" value="1"/>
</dbReference>
<dbReference type="InterPro" id="IPR049817">
    <property type="entry name" value="Encap_f2b"/>
</dbReference>
<dbReference type="InterPro" id="IPR018488">
    <property type="entry name" value="cNMP-bd_CS"/>
</dbReference>
<proteinExistence type="predicted"/>
<protein>
    <submittedName>
        <fullName evidence="2">Protein SrpI</fullName>
    </submittedName>
</protein>
<dbReference type="NCBIfam" id="NF041163">
    <property type="entry name" value="encap_f2b"/>
    <property type="match status" value="1"/>
</dbReference>
<dbReference type="GO" id="GO:0005829">
    <property type="term" value="C:cytosol"/>
    <property type="evidence" value="ECO:0007669"/>
    <property type="project" value="TreeGrafter"/>
</dbReference>
<dbReference type="CDD" id="cd00038">
    <property type="entry name" value="CAP_ED"/>
    <property type="match status" value="1"/>
</dbReference>
<dbReference type="PRINTS" id="PR00103">
    <property type="entry name" value="CAMPKINASE"/>
</dbReference>
<reference evidence="2" key="1">
    <citation type="submission" date="2020-09" db="EMBL/GenBank/DDBJ databases">
        <authorList>
            <person name="Blom J."/>
        </authorList>
    </citation>
    <scope>NUCLEOTIDE SEQUENCE</scope>
    <source>
        <strain evidence="2">No.713</strain>
    </source>
</reference>
<dbReference type="GO" id="GO:0005952">
    <property type="term" value="C:cAMP-dependent protein kinase complex"/>
    <property type="evidence" value="ECO:0007669"/>
    <property type="project" value="InterPro"/>
</dbReference>
<gene>
    <name evidence="2" type="primary">srpI</name>
    <name evidence="2" type="ORF">NO713_01174</name>
</gene>
<dbReference type="EMBL" id="LR882967">
    <property type="protein sequence ID" value="CAD5929184.1"/>
    <property type="molecule type" value="Genomic_DNA"/>
</dbReference>
<dbReference type="PANTHER" id="PTHR11635">
    <property type="entry name" value="CAMP-DEPENDENT PROTEIN KINASE REGULATORY CHAIN"/>
    <property type="match status" value="1"/>
</dbReference>
<dbReference type="RefSeq" id="WP_254173280.1">
    <property type="nucleotide sequence ID" value="NZ_LR882967.1"/>
</dbReference>
<dbReference type="AlphaFoldDB" id="A0A9W4G3S5"/>
<dbReference type="KEGG" id="ppsu:NO713_01174"/>
<dbReference type="InterPro" id="IPR000595">
    <property type="entry name" value="cNMP-bd_dom"/>
</dbReference>
<dbReference type="Pfam" id="PF19307">
    <property type="entry name" value="SrpI-like"/>
    <property type="match status" value="1"/>
</dbReference>
<dbReference type="Proteomes" id="UP001153719">
    <property type="component" value="Chromosome"/>
</dbReference>
<evidence type="ECO:0000313" key="3">
    <source>
        <dbReference type="Proteomes" id="UP001153719"/>
    </source>
</evidence>
<accession>A0A9W4G3S5</accession>
<dbReference type="InterPro" id="IPR050503">
    <property type="entry name" value="cAMP-dep_PK_reg_su-like"/>
</dbReference>
<dbReference type="NCBIfam" id="NF041162">
    <property type="entry name" value="encap_f2a"/>
    <property type="match status" value="1"/>
</dbReference>
<dbReference type="SUPFAM" id="SSF51206">
    <property type="entry name" value="cAMP-binding domain-like"/>
    <property type="match status" value="1"/>
</dbReference>